<dbReference type="Gene3D" id="3.30.565.10">
    <property type="entry name" value="Histidine kinase-like ATPase, C-terminal domain"/>
    <property type="match status" value="1"/>
</dbReference>
<keyword evidence="1" id="KW-0723">Serine/threonine-protein kinase</keyword>
<dbReference type="InterPro" id="IPR050267">
    <property type="entry name" value="Anti-sigma-factor_SerPK"/>
</dbReference>
<proteinExistence type="predicted"/>
<keyword evidence="4" id="KW-1185">Reference proteome</keyword>
<dbReference type="GO" id="GO:0004674">
    <property type="term" value="F:protein serine/threonine kinase activity"/>
    <property type="evidence" value="ECO:0007669"/>
    <property type="project" value="UniProtKB-KW"/>
</dbReference>
<evidence type="ECO:0000259" key="2">
    <source>
        <dbReference type="Pfam" id="PF13581"/>
    </source>
</evidence>
<name>A0A9W4E9Y6_9ACTN</name>
<accession>A0A9W4E9Y6</accession>
<dbReference type="RefSeq" id="WP_205042663.1">
    <property type="nucleotide sequence ID" value="NZ_CAJVAX010000012.1"/>
</dbReference>
<sequence>MATAGTAAAAVVAAPAAVVGVWPRTAASVGRARLSVREAVAAWGMSALADDAALVVGELVTNAVQHSRAVGGEIETRCIPLPRSAGVRIEVHDGDPYRMPALRAPLPDDTGGRGLQLVDAVTRHMWGVRTREGAPGKLIWAHLGALVSDRADYCTADDRLGLNLATRVLALGGGAAPDLVAHKVLCFLEFGHPGGHFGLVYDHLEGAAAGAVWMRWGDGTPASVAVLADCPAHGPDDTGACSLFSGHVGRHSWEWDF</sequence>
<dbReference type="EMBL" id="CAJVAX010000012">
    <property type="protein sequence ID" value="CAG7629831.1"/>
    <property type="molecule type" value="Genomic_DNA"/>
</dbReference>
<dbReference type="AlphaFoldDB" id="A0A9W4E9Y6"/>
<gene>
    <name evidence="3" type="ORF">SBRY_20604</name>
</gene>
<keyword evidence="1" id="KW-0418">Kinase</keyword>
<evidence type="ECO:0000313" key="3">
    <source>
        <dbReference type="EMBL" id="CAG7629831.1"/>
    </source>
</evidence>
<dbReference type="Proteomes" id="UP001153328">
    <property type="component" value="Unassembled WGS sequence"/>
</dbReference>
<dbReference type="PANTHER" id="PTHR35526:SF3">
    <property type="entry name" value="ANTI-SIGMA-F FACTOR RSBW"/>
    <property type="match status" value="1"/>
</dbReference>
<evidence type="ECO:0000313" key="4">
    <source>
        <dbReference type="Proteomes" id="UP001153328"/>
    </source>
</evidence>
<dbReference type="PANTHER" id="PTHR35526">
    <property type="entry name" value="ANTI-SIGMA-F FACTOR RSBW-RELATED"/>
    <property type="match status" value="1"/>
</dbReference>
<dbReference type="Pfam" id="PF13581">
    <property type="entry name" value="HATPase_c_2"/>
    <property type="match status" value="1"/>
</dbReference>
<organism evidence="3 4">
    <name type="scientific">Actinacidiphila bryophytorum</name>
    <dbReference type="NCBI Taxonomy" id="1436133"/>
    <lineage>
        <taxon>Bacteria</taxon>
        <taxon>Bacillati</taxon>
        <taxon>Actinomycetota</taxon>
        <taxon>Actinomycetes</taxon>
        <taxon>Kitasatosporales</taxon>
        <taxon>Streptomycetaceae</taxon>
        <taxon>Actinacidiphila</taxon>
    </lineage>
</organism>
<dbReference type="CDD" id="cd16936">
    <property type="entry name" value="HATPase_RsbW-like"/>
    <property type="match status" value="1"/>
</dbReference>
<reference evidence="3" key="1">
    <citation type="submission" date="2021-06" db="EMBL/GenBank/DDBJ databases">
        <authorList>
            <person name="Arsene-Ploetze F."/>
        </authorList>
    </citation>
    <scope>NUCLEOTIDE SEQUENCE</scope>
    <source>
        <strain evidence="3">SBRY1</strain>
    </source>
</reference>
<keyword evidence="1" id="KW-0808">Transferase</keyword>
<dbReference type="InterPro" id="IPR036890">
    <property type="entry name" value="HATPase_C_sf"/>
</dbReference>
<dbReference type="InterPro" id="IPR003594">
    <property type="entry name" value="HATPase_dom"/>
</dbReference>
<dbReference type="SUPFAM" id="SSF55874">
    <property type="entry name" value="ATPase domain of HSP90 chaperone/DNA topoisomerase II/histidine kinase"/>
    <property type="match status" value="1"/>
</dbReference>
<feature type="domain" description="Histidine kinase/HSP90-like ATPase" evidence="2">
    <location>
        <begin position="24"/>
        <end position="128"/>
    </location>
</feature>
<comment type="caution">
    <text evidence="3">The sequence shown here is derived from an EMBL/GenBank/DDBJ whole genome shotgun (WGS) entry which is preliminary data.</text>
</comment>
<protein>
    <recommendedName>
        <fullName evidence="2">Histidine kinase/HSP90-like ATPase domain-containing protein</fullName>
    </recommendedName>
</protein>
<evidence type="ECO:0000256" key="1">
    <source>
        <dbReference type="ARBA" id="ARBA00022527"/>
    </source>
</evidence>